<feature type="transmembrane region" description="Helical" evidence="11">
    <location>
        <begin position="21"/>
        <end position="39"/>
    </location>
</feature>
<dbReference type="PANTHER" id="PTHR30558">
    <property type="entry name" value="EXBD MEMBRANE COMPONENT OF PMF-DRIVEN MACROMOLECULE IMPORT SYSTEM"/>
    <property type="match status" value="1"/>
</dbReference>
<keyword evidence="13" id="KW-1185">Reference proteome</keyword>
<evidence type="ECO:0000256" key="11">
    <source>
        <dbReference type="SAM" id="Phobius"/>
    </source>
</evidence>
<dbReference type="EMBL" id="JACHIA010000001">
    <property type="protein sequence ID" value="MBB6068526.1"/>
    <property type="molecule type" value="Genomic_DNA"/>
</dbReference>
<dbReference type="Pfam" id="PF02472">
    <property type="entry name" value="ExbD"/>
    <property type="match status" value="1"/>
</dbReference>
<comment type="caution">
    <text evidence="12">The sequence shown here is derived from an EMBL/GenBank/DDBJ whole genome shotgun (WGS) entry which is preliminary data.</text>
</comment>
<evidence type="ECO:0000256" key="8">
    <source>
        <dbReference type="ARBA" id="ARBA00022989"/>
    </source>
</evidence>
<dbReference type="AlphaFoldDB" id="A0A841GWD2"/>
<dbReference type="Gene3D" id="3.30.420.270">
    <property type="match status" value="1"/>
</dbReference>
<keyword evidence="8 11" id="KW-1133">Transmembrane helix</keyword>
<evidence type="ECO:0000256" key="5">
    <source>
        <dbReference type="ARBA" id="ARBA00022519"/>
    </source>
</evidence>
<comment type="subcellular location">
    <subcellularLocation>
        <location evidence="1">Cell inner membrane</location>
        <topology evidence="1">Single-pass type II membrane protein</topology>
    </subcellularLocation>
    <subcellularLocation>
        <location evidence="10">Cell membrane</location>
        <topology evidence="10">Single-pass type II membrane protein</topology>
    </subcellularLocation>
</comment>
<dbReference type="GO" id="GO:0022857">
    <property type="term" value="F:transmembrane transporter activity"/>
    <property type="evidence" value="ECO:0007669"/>
    <property type="project" value="InterPro"/>
</dbReference>
<evidence type="ECO:0000256" key="7">
    <source>
        <dbReference type="ARBA" id="ARBA00022927"/>
    </source>
</evidence>
<keyword evidence="3 10" id="KW-0813">Transport</keyword>
<evidence type="ECO:0000256" key="1">
    <source>
        <dbReference type="ARBA" id="ARBA00004249"/>
    </source>
</evidence>
<sequence>MPRRRDRKELGYSAEINVTSLVDVVLTLLVIFMITAPMMQGGVEVKVPRAQTQSVPSSEGLIVTVDRAGQVYIGEAAVRMEEFAVQFPAIVKERGASSVYLKADEAVPYGRVVQVLGMMKASDVATVGLVAEEETGN</sequence>
<name>A0A841GWD2_9BACT</name>
<evidence type="ECO:0000256" key="6">
    <source>
        <dbReference type="ARBA" id="ARBA00022692"/>
    </source>
</evidence>
<evidence type="ECO:0000256" key="2">
    <source>
        <dbReference type="ARBA" id="ARBA00005811"/>
    </source>
</evidence>
<evidence type="ECO:0000256" key="10">
    <source>
        <dbReference type="RuleBase" id="RU003879"/>
    </source>
</evidence>
<protein>
    <submittedName>
        <fullName evidence="12">Biopolymer transport protein ExbD/biopolymer transport protein TolR</fullName>
    </submittedName>
</protein>
<dbReference type="Proteomes" id="UP000582837">
    <property type="component" value="Unassembled WGS sequence"/>
</dbReference>
<dbReference type="GO" id="GO:0015031">
    <property type="term" value="P:protein transport"/>
    <property type="evidence" value="ECO:0007669"/>
    <property type="project" value="UniProtKB-KW"/>
</dbReference>
<keyword evidence="9 11" id="KW-0472">Membrane</keyword>
<organism evidence="12 13">
    <name type="scientific">Longimicrobium terrae</name>
    <dbReference type="NCBI Taxonomy" id="1639882"/>
    <lineage>
        <taxon>Bacteria</taxon>
        <taxon>Pseudomonadati</taxon>
        <taxon>Gemmatimonadota</taxon>
        <taxon>Longimicrobiia</taxon>
        <taxon>Longimicrobiales</taxon>
        <taxon>Longimicrobiaceae</taxon>
        <taxon>Longimicrobium</taxon>
    </lineage>
</organism>
<dbReference type="RefSeq" id="WP_170030686.1">
    <property type="nucleotide sequence ID" value="NZ_JABDTL010000001.1"/>
</dbReference>
<accession>A0A841GWD2</accession>
<evidence type="ECO:0000313" key="13">
    <source>
        <dbReference type="Proteomes" id="UP000582837"/>
    </source>
</evidence>
<gene>
    <name evidence="12" type="ORF">HNQ61_000137</name>
</gene>
<keyword evidence="6 10" id="KW-0812">Transmembrane</keyword>
<keyword evidence="5" id="KW-0997">Cell inner membrane</keyword>
<dbReference type="InterPro" id="IPR003400">
    <property type="entry name" value="ExbD"/>
</dbReference>
<dbReference type="PANTHER" id="PTHR30558:SF12">
    <property type="entry name" value="BIOPOLYMER TRANSPORT PROTEIN EXBD"/>
    <property type="match status" value="1"/>
</dbReference>
<evidence type="ECO:0000313" key="12">
    <source>
        <dbReference type="EMBL" id="MBB6068526.1"/>
    </source>
</evidence>
<evidence type="ECO:0000256" key="9">
    <source>
        <dbReference type="ARBA" id="ARBA00023136"/>
    </source>
</evidence>
<reference evidence="12 13" key="1">
    <citation type="submission" date="2020-08" db="EMBL/GenBank/DDBJ databases">
        <title>Genomic Encyclopedia of Type Strains, Phase IV (KMG-IV): sequencing the most valuable type-strain genomes for metagenomic binning, comparative biology and taxonomic classification.</title>
        <authorList>
            <person name="Goeker M."/>
        </authorList>
    </citation>
    <scope>NUCLEOTIDE SEQUENCE [LARGE SCALE GENOMIC DNA]</scope>
    <source>
        <strain evidence="12 13">DSM 29007</strain>
    </source>
</reference>
<keyword evidence="7 10" id="KW-0653">Protein transport</keyword>
<proteinExistence type="inferred from homology"/>
<keyword evidence="4" id="KW-1003">Cell membrane</keyword>
<dbReference type="GO" id="GO:0005886">
    <property type="term" value="C:plasma membrane"/>
    <property type="evidence" value="ECO:0007669"/>
    <property type="project" value="UniProtKB-SubCell"/>
</dbReference>
<comment type="similarity">
    <text evidence="2 10">Belongs to the ExbD/TolR family.</text>
</comment>
<evidence type="ECO:0000256" key="3">
    <source>
        <dbReference type="ARBA" id="ARBA00022448"/>
    </source>
</evidence>
<evidence type="ECO:0000256" key="4">
    <source>
        <dbReference type="ARBA" id="ARBA00022475"/>
    </source>
</evidence>